<dbReference type="Gene3D" id="3.40.50.1010">
    <property type="entry name" value="5'-nuclease"/>
    <property type="match status" value="1"/>
</dbReference>
<comment type="subunit">
    <text evidence="11 12">Interacts with PCNA. PCNA stimulates the nuclease activity without altering cleavage specificity.</text>
</comment>
<dbReference type="EC" id="3.1.-.-" evidence="12"/>
<evidence type="ECO:0000256" key="2">
    <source>
        <dbReference type="ARBA" id="ARBA00022722"/>
    </source>
</evidence>
<feature type="binding site" evidence="12">
    <location>
        <position position="80"/>
    </location>
    <ligand>
        <name>Mg(2+)</name>
        <dbReference type="ChEBI" id="CHEBI:18420"/>
        <label>1</label>
    </ligand>
</feature>
<dbReference type="GO" id="GO:0017108">
    <property type="term" value="F:5'-flap endonuclease activity"/>
    <property type="evidence" value="ECO:0007669"/>
    <property type="project" value="UniProtKB-UniRule"/>
</dbReference>
<dbReference type="InterPro" id="IPR006084">
    <property type="entry name" value="XPG/Rad2"/>
</dbReference>
<feature type="binding site" evidence="12">
    <location>
        <position position="234"/>
    </location>
    <ligand>
        <name>Mg(2+)</name>
        <dbReference type="ChEBI" id="CHEBI:18420"/>
        <label>2</label>
    </ligand>
</feature>
<feature type="coiled-coil region" evidence="13">
    <location>
        <begin position="91"/>
        <end position="122"/>
    </location>
</feature>
<keyword evidence="1 12" id="KW-0235">DNA replication</keyword>
<keyword evidence="9 12" id="KW-0234">DNA repair</keyword>
<evidence type="ECO:0000256" key="4">
    <source>
        <dbReference type="ARBA" id="ARBA00022759"/>
    </source>
</evidence>
<proteinExistence type="inferred from homology"/>
<feature type="binding site" evidence="12">
    <location>
        <position position="153"/>
    </location>
    <ligand>
        <name>Mg(2+)</name>
        <dbReference type="ChEBI" id="CHEBI:18420"/>
        <label>1</label>
    </ligand>
</feature>
<organism evidence="16">
    <name type="scientific">Thermoplasma sp. S01</name>
    <dbReference type="NCBI Taxonomy" id="388348"/>
    <lineage>
        <taxon>Archaea</taxon>
        <taxon>Methanobacteriati</taxon>
        <taxon>Thermoplasmatota</taxon>
        <taxon>Thermoplasmata</taxon>
        <taxon>Thermoplasmatales</taxon>
        <taxon>Thermoplasmataceae</taxon>
        <taxon>Thermoplasma</taxon>
    </lineage>
</organism>
<keyword evidence="3 12" id="KW-0479">Metal-binding</keyword>
<dbReference type="InterPro" id="IPR006085">
    <property type="entry name" value="XPG_DNA_repair_N"/>
</dbReference>
<gene>
    <name evidence="16" type="primary">fen-1</name>
    <name evidence="12" type="synonym">fen</name>
</gene>
<dbReference type="PROSITE" id="PS00841">
    <property type="entry name" value="XPG_1"/>
    <property type="match status" value="1"/>
</dbReference>
<dbReference type="EMBL" id="AB261846">
    <property type="protein sequence ID" value="BAF37957.1"/>
    <property type="molecule type" value="Genomic_DNA"/>
</dbReference>
<evidence type="ECO:0000256" key="13">
    <source>
        <dbReference type="SAM" id="Coils"/>
    </source>
</evidence>
<dbReference type="PANTHER" id="PTHR11081">
    <property type="entry name" value="FLAP ENDONUCLEASE FAMILY MEMBER"/>
    <property type="match status" value="1"/>
</dbReference>
<dbReference type="NCBIfam" id="TIGR03674">
    <property type="entry name" value="fen_arch"/>
    <property type="match status" value="1"/>
</dbReference>
<evidence type="ECO:0000256" key="9">
    <source>
        <dbReference type="ARBA" id="ARBA00023204"/>
    </source>
</evidence>
<comment type="function">
    <text evidence="12">Structure-specific nuclease with 5'-flap endonuclease and 5'-3' exonuclease activities involved in DNA replication and repair. During DNA replication, cleaves the 5'-overhanging flap structure that is generated by displacement synthesis when DNA polymerase encounters the 5'-end of a downstream Okazaki fragment. Binds the unpaired 3'-DNA end and kinks the DNA to facilitate 5' cleavage specificity. Cleaves one nucleotide into the double-stranded DNA from the junction in flap DNA, leaving a nick for ligation. Also involved in the base excision repair (BER) pathway. Acts as a genome stabilization factor that prevents flaps from equilibrating into structurs that lead to duplications and deletions. Also possesses 5'-3' exonuclease activity on nicked or gapped double-stranded DNA.</text>
</comment>
<keyword evidence="8 12" id="KW-0460">Magnesium</keyword>
<dbReference type="PANTHER" id="PTHR11081:SF9">
    <property type="entry name" value="FLAP ENDONUCLEASE 1"/>
    <property type="match status" value="1"/>
</dbReference>
<sequence>MGTDISDIVVSHETSLKDQGNQTFSIDTYNILYQLLSNVRQYDGMPLMDSHGNVTSHLYGIFYRTINLLENKIRPVYVFDGKPSPLKNRTISERQLMKEKAKVELEEAIERGEEDLRQYYSRINYITPQIVNDTKKLLDYMGIPYVDAPSEGEAQASYMTRKNVDGVISQDYDCLLFGARKVLRNFAIYGRRKVPRKNIYKTVYPEYIILDEVLSANQINQDQLIGIGILVGTDFNEGIKGIGAKKALALIKKEGDIKAVLRRIGKDIENLDEIIDFFKNPPVVDYDFRFGKPDTDAIEHFLCDEHDFSRERIRDHLESLKKNNQASTQFRLDSFD</sequence>
<evidence type="ECO:0000256" key="11">
    <source>
        <dbReference type="ARBA" id="ARBA00065981"/>
    </source>
</evidence>
<dbReference type="GO" id="GO:0006281">
    <property type="term" value="P:DNA repair"/>
    <property type="evidence" value="ECO:0007669"/>
    <property type="project" value="UniProtKB-UniRule"/>
</dbReference>
<keyword evidence="2 12" id="KW-0540">Nuclease</keyword>
<dbReference type="InterPro" id="IPR006086">
    <property type="entry name" value="XPG-I_dom"/>
</dbReference>
<keyword evidence="7 12" id="KW-0269">Exonuclease</keyword>
<comment type="function">
    <text evidence="10">Structure-specific nuclease with 5'-flap endonuclease and 5'-3' exonuclease activities involved in DNA replication and repair. During DNA replication, cleaves the 5'-overhanging flap structure that is generated by displacement synthesis when DNA polymerase encounters the 5'-end of a downstream Okazaki fragment. Binds the unpaired 3'-DNA end and kinks the DNA to facilitate 5' cleavage specificity. Cleaves one nucleotide into the double-stranded DNA from the junction in flap DNA, leaving a nick for ligation. Also involved in the base excision repair (BER) pathway. Acts as a genome stabilization factor that prevents flaps from equilibrating into structures that lead to duplications and deletions. Also possesses 5'-3' exonuclease activity on nicked or gapped double-stranded DNA.</text>
</comment>
<evidence type="ECO:0000256" key="10">
    <source>
        <dbReference type="ARBA" id="ARBA00024702"/>
    </source>
</evidence>
<evidence type="ECO:0000256" key="1">
    <source>
        <dbReference type="ARBA" id="ARBA00022705"/>
    </source>
</evidence>
<evidence type="ECO:0000256" key="3">
    <source>
        <dbReference type="ARBA" id="ARBA00022723"/>
    </source>
</evidence>
<dbReference type="AlphaFoldDB" id="A0PA93"/>
<evidence type="ECO:0000313" key="16">
    <source>
        <dbReference type="EMBL" id="BAF37957.1"/>
    </source>
</evidence>
<protein>
    <recommendedName>
        <fullName evidence="12">Flap endonuclease 1</fullName>
        <shortName evidence="12">FEN-1</shortName>
        <ecNumber evidence="12">3.1.-.-</ecNumber>
    </recommendedName>
    <alternativeName>
        <fullName evidence="12">Flap structure-specific endonuclease 1</fullName>
    </alternativeName>
</protein>
<dbReference type="InterPro" id="IPR019973">
    <property type="entry name" value="Flap_endonuc_arc"/>
</dbReference>
<dbReference type="CDD" id="cd09903">
    <property type="entry name" value="H3TH_FEN1-Arc"/>
    <property type="match status" value="1"/>
</dbReference>
<reference evidence="16" key="1">
    <citation type="journal article" date="2007" name="Biosci. Biotechnol. Biochem.">
        <title>The N-terminal region is important for the nuclease activity and thermostability of the flap endonuclease-1 from Sulfolobus tokodaii.</title>
        <authorList>
            <person name="Horie M."/>
            <person name="Fukui K."/>
            <person name="Xie M."/>
            <person name="Kageyama Y."/>
            <person name="Hamada K."/>
            <person name="Sakihama Y."/>
            <person name="Sugimori K."/>
            <person name="Matsumoto K."/>
        </authorList>
    </citation>
    <scope>NUCLEOTIDE SEQUENCE</scope>
    <source>
        <strain evidence="16">S01</strain>
    </source>
</reference>
<dbReference type="SMART" id="SM00484">
    <property type="entry name" value="XPGI"/>
    <property type="match status" value="1"/>
</dbReference>
<evidence type="ECO:0000256" key="5">
    <source>
        <dbReference type="ARBA" id="ARBA00022763"/>
    </source>
</evidence>
<dbReference type="GO" id="GO:0008409">
    <property type="term" value="F:5'-3' exonuclease activity"/>
    <property type="evidence" value="ECO:0007669"/>
    <property type="project" value="UniProtKB-UniRule"/>
</dbReference>
<keyword evidence="6 12" id="KW-0378">Hydrolase</keyword>
<evidence type="ECO:0000256" key="8">
    <source>
        <dbReference type="ARBA" id="ARBA00022842"/>
    </source>
</evidence>
<dbReference type="CDD" id="cd09867">
    <property type="entry name" value="PIN_FEN1"/>
    <property type="match status" value="1"/>
</dbReference>
<dbReference type="FunFam" id="3.40.50.1010:FF:000016">
    <property type="entry name" value="Flap endonuclease 1"/>
    <property type="match status" value="1"/>
</dbReference>
<dbReference type="GO" id="GO:0000287">
    <property type="term" value="F:magnesium ion binding"/>
    <property type="evidence" value="ECO:0007669"/>
    <property type="project" value="UniProtKB-UniRule"/>
</dbReference>
<dbReference type="InterPro" id="IPR036279">
    <property type="entry name" value="5-3_exonuclease_C_sf"/>
</dbReference>
<dbReference type="Pfam" id="PF00752">
    <property type="entry name" value="XPG_N"/>
    <property type="match status" value="1"/>
</dbReference>
<dbReference type="SMART" id="SM00279">
    <property type="entry name" value="HhH2"/>
    <property type="match status" value="1"/>
</dbReference>
<dbReference type="HAMAP" id="MF_00614">
    <property type="entry name" value="Fen"/>
    <property type="match status" value="1"/>
</dbReference>
<feature type="region of interest" description="N-domain" evidence="12">
    <location>
        <begin position="1"/>
        <end position="98"/>
    </location>
</feature>
<name>A0PA93_9ARCH</name>
<dbReference type="SUPFAM" id="SSF47807">
    <property type="entry name" value="5' to 3' exonuclease, C-terminal subdomain"/>
    <property type="match status" value="1"/>
</dbReference>
<dbReference type="Gene3D" id="1.10.150.20">
    <property type="entry name" value="5' to 3' exonuclease, C-terminal subdomain"/>
    <property type="match status" value="1"/>
</dbReference>
<dbReference type="InterPro" id="IPR023426">
    <property type="entry name" value="Flap_endonuc"/>
</dbReference>
<feature type="binding site" evidence="12">
    <location>
        <position position="173"/>
    </location>
    <ligand>
        <name>Mg(2+)</name>
        <dbReference type="ChEBI" id="CHEBI:18420"/>
        <label>2</label>
    </ligand>
</feature>
<dbReference type="SUPFAM" id="SSF88723">
    <property type="entry name" value="PIN domain-like"/>
    <property type="match status" value="1"/>
</dbReference>
<feature type="binding site" evidence="12">
    <location>
        <position position="27"/>
    </location>
    <ligand>
        <name>Mg(2+)</name>
        <dbReference type="ChEBI" id="CHEBI:18420"/>
        <label>1</label>
    </ligand>
</feature>
<evidence type="ECO:0000256" key="6">
    <source>
        <dbReference type="ARBA" id="ARBA00022801"/>
    </source>
</evidence>
<evidence type="ECO:0000256" key="12">
    <source>
        <dbReference type="HAMAP-Rule" id="MF_00614"/>
    </source>
</evidence>
<comment type="similarity">
    <text evidence="12">Belongs to the XPG/RAD2 endonuclease family. FEN1 subfamily.</text>
</comment>
<keyword evidence="4 12" id="KW-0255">Endonuclease</keyword>
<comment type="cofactor">
    <cofactor evidence="12">
        <name>Mg(2+)</name>
        <dbReference type="ChEBI" id="CHEBI:18420"/>
    </cofactor>
    <text evidence="12">Binds 2 magnesium ions per subunit. They probably participate in the reaction catalyzed by the enzyme. May bind an additional third magnesium ion after substrate binding.</text>
</comment>
<dbReference type="PRINTS" id="PR00853">
    <property type="entry name" value="XPGRADSUPER"/>
</dbReference>
<dbReference type="Pfam" id="PF00867">
    <property type="entry name" value="XPG_I"/>
    <property type="match status" value="1"/>
</dbReference>
<dbReference type="GO" id="GO:0043137">
    <property type="term" value="P:DNA replication, removal of RNA primer"/>
    <property type="evidence" value="ECO:0007669"/>
    <property type="project" value="UniProtKB-UniRule"/>
</dbReference>
<evidence type="ECO:0000259" key="15">
    <source>
        <dbReference type="SMART" id="SM00485"/>
    </source>
</evidence>
<keyword evidence="5 12" id="KW-0227">DNA damage</keyword>
<accession>A0PA93</accession>
<dbReference type="InterPro" id="IPR019974">
    <property type="entry name" value="XPG_CS"/>
</dbReference>
<dbReference type="InterPro" id="IPR008918">
    <property type="entry name" value="HhH2"/>
</dbReference>
<dbReference type="SMART" id="SM00485">
    <property type="entry name" value="XPGN"/>
    <property type="match status" value="1"/>
</dbReference>
<feature type="binding site" evidence="12">
    <location>
        <position position="151"/>
    </location>
    <ligand>
        <name>Mg(2+)</name>
        <dbReference type="ChEBI" id="CHEBI:18420"/>
        <label>1</label>
    </ligand>
</feature>
<feature type="domain" description="XPG-I" evidence="14">
    <location>
        <begin position="139"/>
        <end position="219"/>
    </location>
</feature>
<evidence type="ECO:0000259" key="14">
    <source>
        <dbReference type="SMART" id="SM00484"/>
    </source>
</evidence>
<dbReference type="GO" id="GO:0003677">
    <property type="term" value="F:DNA binding"/>
    <property type="evidence" value="ECO:0007669"/>
    <property type="project" value="UniProtKB-UniRule"/>
</dbReference>
<feature type="domain" description="XPG N-terminal" evidence="15">
    <location>
        <begin position="1"/>
        <end position="101"/>
    </location>
</feature>
<evidence type="ECO:0000256" key="7">
    <source>
        <dbReference type="ARBA" id="ARBA00022839"/>
    </source>
</evidence>
<keyword evidence="13" id="KW-0175">Coiled coil</keyword>
<dbReference type="InterPro" id="IPR029060">
    <property type="entry name" value="PIN-like_dom_sf"/>
</dbReference>
<comment type="caution">
    <text evidence="12">Lacks conserved residue(s) required for the propagation of feature annotation.</text>
</comment>
<feature type="binding site" evidence="12">
    <location>
        <position position="171"/>
    </location>
    <ligand>
        <name>Mg(2+)</name>
        <dbReference type="ChEBI" id="CHEBI:18420"/>
        <label>2</label>
    </ligand>
</feature>